<evidence type="ECO:0000313" key="8">
    <source>
        <dbReference type="EMBL" id="KAB0390174.1"/>
    </source>
</evidence>
<dbReference type="InterPro" id="IPR036236">
    <property type="entry name" value="Znf_C2H2_sf"/>
</dbReference>
<dbReference type="GO" id="GO:0008270">
    <property type="term" value="F:zinc ion binding"/>
    <property type="evidence" value="ECO:0007669"/>
    <property type="project" value="UniProtKB-KW"/>
</dbReference>
<keyword evidence="1" id="KW-0479">Metal-binding</keyword>
<dbReference type="PROSITE" id="PS50157">
    <property type="entry name" value="ZINC_FINGER_C2H2_2"/>
    <property type="match status" value="1"/>
</dbReference>
<comment type="caution">
    <text evidence="8">The sequence shown here is derived from an EMBL/GenBank/DDBJ whole genome shotgun (WGS) entry which is preliminary data.</text>
</comment>
<keyword evidence="9" id="KW-1185">Reference proteome</keyword>
<dbReference type="PROSITE" id="PS00028">
    <property type="entry name" value="ZINC_FINGER_C2H2_1"/>
    <property type="match status" value="1"/>
</dbReference>
<evidence type="ECO:0000256" key="4">
    <source>
        <dbReference type="ARBA" id="ARBA00022833"/>
    </source>
</evidence>
<feature type="domain" description="C2H2-type" evidence="7">
    <location>
        <begin position="75"/>
        <end position="103"/>
    </location>
</feature>
<sequence>CEEEDLETYSSEHSEELQGEPIGDDRHILIALLDDEDLEPFSGEDCSDQSKNCGTAFQELTGLQQYKQNHLAECFHCCPICSREFFQAANLHVHKLFHSRDGTQKCPECHKGFIYTADVWGHLCNRYWMEHSKMIVEMMVETKKRKAPNHTPICPVCCKGFCKPNLLWKHKVIYWQDKTYKCQECGMAFVP</sequence>
<evidence type="ECO:0000256" key="2">
    <source>
        <dbReference type="ARBA" id="ARBA00022737"/>
    </source>
</evidence>
<dbReference type="PANTHER" id="PTHR24379">
    <property type="entry name" value="KRAB AND ZINC FINGER DOMAIN-CONTAINING"/>
    <property type="match status" value="1"/>
</dbReference>
<dbReference type="PANTHER" id="PTHR24379:SF121">
    <property type="entry name" value="C2H2-TYPE DOMAIN-CONTAINING PROTEIN"/>
    <property type="match status" value="1"/>
</dbReference>
<keyword evidence="4" id="KW-0862">Zinc</keyword>
<dbReference type="InterPro" id="IPR013087">
    <property type="entry name" value="Znf_C2H2_type"/>
</dbReference>
<evidence type="ECO:0000256" key="6">
    <source>
        <dbReference type="SAM" id="MobiDB-lite"/>
    </source>
</evidence>
<keyword evidence="2" id="KW-0677">Repeat</keyword>
<dbReference type="Proteomes" id="UP000437017">
    <property type="component" value="Unassembled WGS sequence"/>
</dbReference>
<evidence type="ECO:0000313" key="9">
    <source>
        <dbReference type="Proteomes" id="UP000437017"/>
    </source>
</evidence>
<evidence type="ECO:0000256" key="1">
    <source>
        <dbReference type="ARBA" id="ARBA00022723"/>
    </source>
</evidence>
<evidence type="ECO:0000256" key="3">
    <source>
        <dbReference type="ARBA" id="ARBA00022771"/>
    </source>
</evidence>
<feature type="region of interest" description="Disordered" evidence="6">
    <location>
        <begin position="1"/>
        <end position="21"/>
    </location>
</feature>
<evidence type="ECO:0000259" key="7">
    <source>
        <dbReference type="PROSITE" id="PS50157"/>
    </source>
</evidence>
<keyword evidence="3 5" id="KW-0863">Zinc-finger</keyword>
<accession>A0A643BQJ3</accession>
<dbReference type="SUPFAM" id="SSF57667">
    <property type="entry name" value="beta-beta-alpha zinc fingers"/>
    <property type="match status" value="2"/>
</dbReference>
<feature type="non-terminal residue" evidence="8">
    <location>
        <position position="191"/>
    </location>
</feature>
<name>A0A643BQJ3_BALPH</name>
<dbReference type="Gene3D" id="3.30.160.60">
    <property type="entry name" value="Classic Zinc Finger"/>
    <property type="match status" value="2"/>
</dbReference>
<dbReference type="OrthoDB" id="40579at2759"/>
<gene>
    <name evidence="8" type="ORF">E2I00_015032</name>
</gene>
<organism evidence="8 9">
    <name type="scientific">Balaenoptera physalus</name>
    <name type="common">Fin whale</name>
    <name type="synonym">Balaena physalus</name>
    <dbReference type="NCBI Taxonomy" id="9770"/>
    <lineage>
        <taxon>Eukaryota</taxon>
        <taxon>Metazoa</taxon>
        <taxon>Chordata</taxon>
        <taxon>Craniata</taxon>
        <taxon>Vertebrata</taxon>
        <taxon>Euteleostomi</taxon>
        <taxon>Mammalia</taxon>
        <taxon>Eutheria</taxon>
        <taxon>Laurasiatheria</taxon>
        <taxon>Artiodactyla</taxon>
        <taxon>Whippomorpha</taxon>
        <taxon>Cetacea</taxon>
        <taxon>Mysticeti</taxon>
        <taxon>Balaenopteridae</taxon>
        <taxon>Balaenoptera</taxon>
    </lineage>
</organism>
<feature type="non-terminal residue" evidence="8">
    <location>
        <position position="1"/>
    </location>
</feature>
<proteinExistence type="predicted"/>
<protein>
    <recommendedName>
        <fullName evidence="7">C2H2-type domain-containing protein</fullName>
    </recommendedName>
</protein>
<dbReference type="EMBL" id="SGJD01005875">
    <property type="protein sequence ID" value="KAB0390174.1"/>
    <property type="molecule type" value="Genomic_DNA"/>
</dbReference>
<reference evidence="8 9" key="1">
    <citation type="journal article" date="2019" name="PLoS ONE">
        <title>Genomic analyses reveal an absence of contemporary introgressive admixture between fin whales and blue whales, despite known hybrids.</title>
        <authorList>
            <person name="Westbury M.V."/>
            <person name="Petersen B."/>
            <person name="Lorenzen E.D."/>
        </authorList>
    </citation>
    <scope>NUCLEOTIDE SEQUENCE [LARGE SCALE GENOMIC DNA]</scope>
    <source>
        <strain evidence="8">FinWhale-01</strain>
    </source>
</reference>
<evidence type="ECO:0000256" key="5">
    <source>
        <dbReference type="PROSITE-ProRule" id="PRU00042"/>
    </source>
</evidence>
<dbReference type="AlphaFoldDB" id="A0A643BQJ3"/>